<dbReference type="AlphaFoldDB" id="A0A0D0DUJ4"/>
<reference evidence="2" key="2">
    <citation type="submission" date="2015-01" db="EMBL/GenBank/DDBJ databases">
        <title>Evolutionary Origins and Diversification of the Mycorrhizal Mutualists.</title>
        <authorList>
            <consortium name="DOE Joint Genome Institute"/>
            <consortium name="Mycorrhizal Genomics Consortium"/>
            <person name="Kohler A."/>
            <person name="Kuo A."/>
            <person name="Nagy L.G."/>
            <person name="Floudas D."/>
            <person name="Copeland A."/>
            <person name="Barry K.W."/>
            <person name="Cichocki N."/>
            <person name="Veneault-Fourrey C."/>
            <person name="LaButti K."/>
            <person name="Lindquist E.A."/>
            <person name="Lipzen A."/>
            <person name="Lundell T."/>
            <person name="Morin E."/>
            <person name="Murat C."/>
            <person name="Riley R."/>
            <person name="Ohm R."/>
            <person name="Sun H."/>
            <person name="Tunlid A."/>
            <person name="Henrissat B."/>
            <person name="Grigoriev I.V."/>
            <person name="Hibbett D.S."/>
            <person name="Martin F."/>
        </authorList>
    </citation>
    <scope>NUCLEOTIDE SEQUENCE [LARGE SCALE GENOMIC DNA]</scope>
    <source>
        <strain evidence="2">Ve08.2h10</strain>
    </source>
</reference>
<accession>A0A0D0DUJ4</accession>
<keyword evidence="2" id="KW-1185">Reference proteome</keyword>
<name>A0A0D0DUJ4_9AGAM</name>
<dbReference type="Proteomes" id="UP000054538">
    <property type="component" value="Unassembled WGS sequence"/>
</dbReference>
<dbReference type="EMBL" id="KN824911">
    <property type="protein sequence ID" value="KIK98003.1"/>
    <property type="molecule type" value="Genomic_DNA"/>
</dbReference>
<evidence type="ECO:0000313" key="1">
    <source>
        <dbReference type="EMBL" id="KIK98003.1"/>
    </source>
</evidence>
<organism evidence="1 2">
    <name type="scientific">Paxillus rubicundulus Ve08.2h10</name>
    <dbReference type="NCBI Taxonomy" id="930991"/>
    <lineage>
        <taxon>Eukaryota</taxon>
        <taxon>Fungi</taxon>
        <taxon>Dikarya</taxon>
        <taxon>Basidiomycota</taxon>
        <taxon>Agaricomycotina</taxon>
        <taxon>Agaricomycetes</taxon>
        <taxon>Agaricomycetidae</taxon>
        <taxon>Boletales</taxon>
        <taxon>Paxilineae</taxon>
        <taxon>Paxillaceae</taxon>
        <taxon>Paxillus</taxon>
    </lineage>
</organism>
<dbReference type="InParanoid" id="A0A0D0DUJ4"/>
<dbReference type="HOGENOM" id="CLU_2979801_0_0_1"/>
<protein>
    <submittedName>
        <fullName evidence="1">Uncharacterized protein</fullName>
    </submittedName>
</protein>
<proteinExistence type="predicted"/>
<reference evidence="1 2" key="1">
    <citation type="submission" date="2014-04" db="EMBL/GenBank/DDBJ databases">
        <authorList>
            <consortium name="DOE Joint Genome Institute"/>
            <person name="Kuo A."/>
            <person name="Kohler A."/>
            <person name="Jargeat P."/>
            <person name="Nagy L.G."/>
            <person name="Floudas D."/>
            <person name="Copeland A."/>
            <person name="Barry K.W."/>
            <person name="Cichocki N."/>
            <person name="Veneault-Fourrey C."/>
            <person name="LaButti K."/>
            <person name="Lindquist E.A."/>
            <person name="Lipzen A."/>
            <person name="Lundell T."/>
            <person name="Morin E."/>
            <person name="Murat C."/>
            <person name="Sun H."/>
            <person name="Tunlid A."/>
            <person name="Henrissat B."/>
            <person name="Grigoriev I.V."/>
            <person name="Hibbett D.S."/>
            <person name="Martin F."/>
            <person name="Nordberg H.P."/>
            <person name="Cantor M.N."/>
            <person name="Hua S.X."/>
        </authorList>
    </citation>
    <scope>NUCLEOTIDE SEQUENCE [LARGE SCALE GENOMIC DNA]</scope>
    <source>
        <strain evidence="1 2">Ve08.2h10</strain>
    </source>
</reference>
<gene>
    <name evidence="1" type="ORF">PAXRUDRAFT_824385</name>
</gene>
<evidence type="ECO:0000313" key="2">
    <source>
        <dbReference type="Proteomes" id="UP000054538"/>
    </source>
</evidence>
<sequence length="58" mass="6372">MHLELVLQNARKGGGPMPTLGAQTPLLWSEEDTSDVSGAFKKTSQTRVRNMLTAIIFQ</sequence>